<protein>
    <submittedName>
        <fullName evidence="2">Uncharacterized protein</fullName>
    </submittedName>
</protein>
<proteinExistence type="predicted"/>
<comment type="caution">
    <text evidence="2">The sequence shown here is derived from an EMBL/GenBank/DDBJ whole genome shotgun (WGS) entry which is preliminary data.</text>
</comment>
<evidence type="ECO:0000313" key="2">
    <source>
        <dbReference type="EMBL" id="TKC45671.1"/>
    </source>
</evidence>
<evidence type="ECO:0000313" key="3">
    <source>
        <dbReference type="Proteomes" id="UP000308365"/>
    </source>
</evidence>
<organism evidence="2 3">
    <name type="scientific">Monodon monoceros</name>
    <name type="common">Narwhal</name>
    <name type="synonym">Ceratodon monodon</name>
    <dbReference type="NCBI Taxonomy" id="40151"/>
    <lineage>
        <taxon>Eukaryota</taxon>
        <taxon>Metazoa</taxon>
        <taxon>Chordata</taxon>
        <taxon>Craniata</taxon>
        <taxon>Vertebrata</taxon>
        <taxon>Euteleostomi</taxon>
        <taxon>Mammalia</taxon>
        <taxon>Eutheria</taxon>
        <taxon>Laurasiatheria</taxon>
        <taxon>Artiodactyla</taxon>
        <taxon>Whippomorpha</taxon>
        <taxon>Cetacea</taxon>
        <taxon>Odontoceti</taxon>
        <taxon>Monodontidae</taxon>
        <taxon>Monodon</taxon>
    </lineage>
</organism>
<evidence type="ECO:0000256" key="1">
    <source>
        <dbReference type="SAM" id="MobiDB-lite"/>
    </source>
</evidence>
<reference evidence="3" key="1">
    <citation type="journal article" date="2019" name="IScience">
        <title>Narwhal Genome Reveals Long-Term Low Genetic Diversity despite Current Large Abundance Size.</title>
        <authorList>
            <person name="Westbury M.V."/>
            <person name="Petersen B."/>
            <person name="Garde E."/>
            <person name="Heide-Jorgensen M.P."/>
            <person name="Lorenzen E.D."/>
        </authorList>
    </citation>
    <scope>NUCLEOTIDE SEQUENCE [LARGE SCALE GENOMIC DNA]</scope>
</reference>
<dbReference type="Proteomes" id="UP000308365">
    <property type="component" value="Unassembled WGS sequence"/>
</dbReference>
<dbReference type="EMBL" id="RWIC01000311">
    <property type="protein sequence ID" value="TKC45671.1"/>
    <property type="molecule type" value="Genomic_DNA"/>
</dbReference>
<name>A0A4U1F831_MONMO</name>
<feature type="region of interest" description="Disordered" evidence="1">
    <location>
        <begin position="68"/>
        <end position="110"/>
    </location>
</feature>
<gene>
    <name evidence="2" type="ORF">EI555_003349</name>
</gene>
<dbReference type="AlphaFoldDB" id="A0A4U1F831"/>
<sequence length="110" mass="12245">FHHLPGYPSIHPSIHLPIHHSYTSTHLSIHPSSTYPRIHLLTFPPTNAPTRSFIYPLSTHSFTHQSIHPSSIYPSPIPGRTEKPQSAGRARRSQAQGNRGCVGSARRTIN</sequence>
<feature type="non-terminal residue" evidence="2">
    <location>
        <position position="1"/>
    </location>
</feature>
<accession>A0A4U1F831</accession>